<keyword evidence="4" id="KW-0446">Lipid-binding</keyword>
<evidence type="ECO:0000256" key="5">
    <source>
        <dbReference type="PROSITE-ProRule" id="PRU00023"/>
    </source>
</evidence>
<dbReference type="InterPro" id="IPR035984">
    <property type="entry name" value="Acyl-CoA-binding_sf"/>
</dbReference>
<name>A0AAJ7BM15_CEPCN</name>
<dbReference type="Proteomes" id="UP000694920">
    <property type="component" value="Unplaced"/>
</dbReference>
<protein>
    <recommendedName>
        <fullName evidence="1">Acyl-CoA-binding domain-containing protein 6</fullName>
    </recommendedName>
</protein>
<evidence type="ECO:0000259" key="6">
    <source>
        <dbReference type="PROSITE" id="PS51228"/>
    </source>
</evidence>
<organism evidence="7 8">
    <name type="scientific">Cephus cinctus</name>
    <name type="common">Wheat stem sawfly</name>
    <dbReference type="NCBI Taxonomy" id="211228"/>
    <lineage>
        <taxon>Eukaryota</taxon>
        <taxon>Metazoa</taxon>
        <taxon>Ecdysozoa</taxon>
        <taxon>Arthropoda</taxon>
        <taxon>Hexapoda</taxon>
        <taxon>Insecta</taxon>
        <taxon>Pterygota</taxon>
        <taxon>Neoptera</taxon>
        <taxon>Endopterygota</taxon>
        <taxon>Hymenoptera</taxon>
        <taxon>Cephoidea</taxon>
        <taxon>Cephidae</taxon>
        <taxon>Cephus</taxon>
    </lineage>
</organism>
<keyword evidence="2" id="KW-0677">Repeat</keyword>
<dbReference type="KEGG" id="ccin:107264671"/>
<evidence type="ECO:0000256" key="2">
    <source>
        <dbReference type="ARBA" id="ARBA00022737"/>
    </source>
</evidence>
<dbReference type="InterPro" id="IPR036770">
    <property type="entry name" value="Ankyrin_rpt-contain_sf"/>
</dbReference>
<dbReference type="Pfam" id="PF00887">
    <property type="entry name" value="ACBP"/>
    <property type="match status" value="1"/>
</dbReference>
<proteinExistence type="predicted"/>
<dbReference type="PROSITE" id="PS51228">
    <property type="entry name" value="ACB_2"/>
    <property type="match status" value="1"/>
</dbReference>
<dbReference type="SMART" id="SM00248">
    <property type="entry name" value="ANK"/>
    <property type="match status" value="2"/>
</dbReference>
<dbReference type="Gene3D" id="1.25.40.20">
    <property type="entry name" value="Ankyrin repeat-containing domain"/>
    <property type="match status" value="1"/>
</dbReference>
<dbReference type="PROSITE" id="PS50088">
    <property type="entry name" value="ANK_REPEAT"/>
    <property type="match status" value="2"/>
</dbReference>
<dbReference type="Pfam" id="PF13637">
    <property type="entry name" value="Ank_4"/>
    <property type="match status" value="1"/>
</dbReference>
<evidence type="ECO:0000313" key="8">
    <source>
        <dbReference type="RefSeq" id="XP_015588660.1"/>
    </source>
</evidence>
<evidence type="ECO:0000256" key="4">
    <source>
        <dbReference type="ARBA" id="ARBA00023121"/>
    </source>
</evidence>
<sequence length="236" mass="25886">MAECEDTEVTDLEETFTKAASHLQSLAARLDSGQLLGFYALYKQATEGSCESPRPNWYQTQAKHKWEAWKSLGDMSREIAMGSYIRAVGKLDPTWEQDARAESQAWVAVSRLPNTDAELRDIDKTILDWVKDGDVGMVQEALSRDPACVSRSDQDGMLPIHWAADRGHVPTLKCLVERGADVDAQDGGGQTPLHFAASCGHIEAVRYLLSVGATFIADNEGLTPRHIADDEVAAVL</sequence>
<dbReference type="InterPro" id="IPR000582">
    <property type="entry name" value="Acyl-CoA-binding_protein"/>
</dbReference>
<dbReference type="PRINTS" id="PR00689">
    <property type="entry name" value="ACOABINDINGP"/>
</dbReference>
<dbReference type="GO" id="GO:0000062">
    <property type="term" value="F:fatty-acyl-CoA binding"/>
    <property type="evidence" value="ECO:0007669"/>
    <property type="project" value="InterPro"/>
</dbReference>
<dbReference type="SUPFAM" id="SSF48403">
    <property type="entry name" value="Ankyrin repeat"/>
    <property type="match status" value="1"/>
</dbReference>
<dbReference type="InterPro" id="IPR002110">
    <property type="entry name" value="Ankyrin_rpt"/>
</dbReference>
<feature type="repeat" description="ANK" evidence="5">
    <location>
        <begin position="188"/>
        <end position="220"/>
    </location>
</feature>
<dbReference type="AlphaFoldDB" id="A0AAJ7BM15"/>
<keyword evidence="3 5" id="KW-0040">ANK repeat</keyword>
<dbReference type="SUPFAM" id="SSF47027">
    <property type="entry name" value="Acyl-CoA binding protein"/>
    <property type="match status" value="1"/>
</dbReference>
<dbReference type="GeneID" id="107264671"/>
<dbReference type="PANTHER" id="PTHR24119">
    <property type="entry name" value="ACYL-COA-BINDING DOMAIN-CONTAINING PROTEIN 6"/>
    <property type="match status" value="1"/>
</dbReference>
<evidence type="ECO:0000256" key="1">
    <source>
        <dbReference type="ARBA" id="ARBA00018419"/>
    </source>
</evidence>
<dbReference type="InterPro" id="IPR014352">
    <property type="entry name" value="FERM/acyl-CoA-bd_prot_sf"/>
</dbReference>
<gene>
    <name evidence="8" type="primary">LOC107264671</name>
</gene>
<dbReference type="PANTHER" id="PTHR24119:SF0">
    <property type="entry name" value="ACYL-COA-BINDING DOMAIN-CONTAINING PROTEIN 6"/>
    <property type="match status" value="1"/>
</dbReference>
<reference evidence="8" key="1">
    <citation type="submission" date="2025-08" db="UniProtKB">
        <authorList>
            <consortium name="RefSeq"/>
        </authorList>
    </citation>
    <scope>IDENTIFICATION</scope>
</reference>
<accession>A0AAJ7BM15</accession>
<feature type="domain" description="ACB" evidence="6">
    <location>
        <begin position="12"/>
        <end position="97"/>
    </location>
</feature>
<dbReference type="RefSeq" id="XP_015588660.1">
    <property type="nucleotide sequence ID" value="XM_015733174.1"/>
</dbReference>
<dbReference type="Gene3D" id="1.20.80.10">
    <property type="match status" value="1"/>
</dbReference>
<keyword evidence="7" id="KW-1185">Reference proteome</keyword>
<evidence type="ECO:0000313" key="7">
    <source>
        <dbReference type="Proteomes" id="UP000694920"/>
    </source>
</evidence>
<dbReference type="PROSITE" id="PS50297">
    <property type="entry name" value="ANK_REP_REGION"/>
    <property type="match status" value="2"/>
</dbReference>
<evidence type="ECO:0000256" key="3">
    <source>
        <dbReference type="ARBA" id="ARBA00023043"/>
    </source>
</evidence>
<feature type="repeat" description="ANK" evidence="5">
    <location>
        <begin position="155"/>
        <end position="187"/>
    </location>
</feature>